<accession>A0ABR6PYR8</accession>
<dbReference type="EMBL" id="JACHKS010000001">
    <property type="protein sequence ID" value="MBB6330863.1"/>
    <property type="molecule type" value="Genomic_DNA"/>
</dbReference>
<proteinExistence type="predicted"/>
<dbReference type="Proteomes" id="UP000587367">
    <property type="component" value="Unassembled WGS sequence"/>
</dbReference>
<evidence type="ECO:0000313" key="1">
    <source>
        <dbReference type="EMBL" id="MBB6330863.1"/>
    </source>
</evidence>
<dbReference type="RefSeq" id="WP_184555265.1">
    <property type="nucleotide sequence ID" value="NZ_JACHKS010000001.1"/>
</dbReference>
<reference evidence="1 2" key="1">
    <citation type="submission" date="2020-08" db="EMBL/GenBank/DDBJ databases">
        <title>Functional genomics of gut bacteria from endangered species of beetles.</title>
        <authorList>
            <person name="Carlos-Shanley C."/>
        </authorList>
    </citation>
    <scope>NUCLEOTIDE SEQUENCE [LARGE SCALE GENOMIC DNA]</scope>
    <source>
        <strain evidence="1 2">S00068</strain>
    </source>
</reference>
<sequence length="393" mass="45759">MEQTLEYGNSFYQFSFFTMKVDVPGDLKVLKDIQEYYLGIYFHEYIHFIQDISTIYGLMNMSNTTYYIQSCASYISRIKDSKEFNAPITIETLKNARTNQADFGILNHEVKPIYMGNAINPKSKTVRDLRYEIHEIKLSNNAAIDVVKMEFFDQYDEKRVFQFGGAILTEGMAYLCEQQLFSGILPKSDEYPYSIVEKVVELIYPELAEDKVAIVTLCDISLMTYHPGLSFIRLLTYVKKQNLMTEFNDPIIFYEKCNAFLKGVHHDFDVIADYVRDEIKKNFNDPLFEDIHNWLDLLFDNVKYLRKQLPQFVTGMILDDNLLINKYFNEVFDLLGTPLVLNGDGEAIITYPKGFKPKESHSNVGLFMAINQALRIFYLDKPTPCKLKKNNLF</sequence>
<keyword evidence="2" id="KW-1185">Reference proteome</keyword>
<evidence type="ECO:0000313" key="2">
    <source>
        <dbReference type="Proteomes" id="UP000587367"/>
    </source>
</evidence>
<comment type="caution">
    <text evidence="1">The sequence shown here is derived from an EMBL/GenBank/DDBJ whole genome shotgun (WGS) entry which is preliminary data.</text>
</comment>
<name>A0ABR6PYR8_9FLAO</name>
<protein>
    <submittedName>
        <fullName evidence="1">Uncharacterized protein</fullName>
    </submittedName>
</protein>
<gene>
    <name evidence="1" type="ORF">HNP24_001813</name>
</gene>
<organism evidence="1 2">
    <name type="scientific">Chryseobacterium sediminis</name>
    <dbReference type="NCBI Taxonomy" id="1679494"/>
    <lineage>
        <taxon>Bacteria</taxon>
        <taxon>Pseudomonadati</taxon>
        <taxon>Bacteroidota</taxon>
        <taxon>Flavobacteriia</taxon>
        <taxon>Flavobacteriales</taxon>
        <taxon>Weeksellaceae</taxon>
        <taxon>Chryseobacterium group</taxon>
        <taxon>Chryseobacterium</taxon>
    </lineage>
</organism>